<dbReference type="CDD" id="cd13138">
    <property type="entry name" value="MATE_yoeA_like"/>
    <property type="match status" value="1"/>
</dbReference>
<dbReference type="PANTHER" id="PTHR43549">
    <property type="entry name" value="MULTIDRUG RESISTANCE PROTEIN YPNP-RELATED"/>
    <property type="match status" value="1"/>
</dbReference>
<dbReference type="InterPro" id="IPR048279">
    <property type="entry name" value="MdtK-like"/>
</dbReference>
<dbReference type="AlphaFoldDB" id="I6YTB1"/>
<organism evidence="8">
    <name type="scientific">uncultured bacterium r_01</name>
    <dbReference type="NCBI Taxonomy" id="1132276"/>
    <lineage>
        <taxon>Bacteria</taxon>
        <taxon>environmental samples</taxon>
    </lineage>
</organism>
<evidence type="ECO:0008006" key="9">
    <source>
        <dbReference type="Google" id="ProtNLM"/>
    </source>
</evidence>
<dbReference type="PIRSF" id="PIRSF006603">
    <property type="entry name" value="DinF"/>
    <property type="match status" value="1"/>
</dbReference>
<keyword evidence="5 7" id="KW-1133">Transmembrane helix</keyword>
<proteinExistence type="predicted"/>
<protein>
    <recommendedName>
        <fullName evidence="9">MATE family efflux transporter</fullName>
    </recommendedName>
</protein>
<evidence type="ECO:0000313" key="8">
    <source>
        <dbReference type="EMBL" id="AFN57639.1"/>
    </source>
</evidence>
<dbReference type="GO" id="GO:0042910">
    <property type="term" value="F:xenobiotic transmembrane transporter activity"/>
    <property type="evidence" value="ECO:0007669"/>
    <property type="project" value="InterPro"/>
</dbReference>
<reference evidence="8" key="1">
    <citation type="journal article" date="2012" name="PLoS ONE">
        <title>Functional metagenomics unveils a multifunctional glycosyl hydrolase from the family 43 catalysing the breakdown of plant polymers in the calf rumen.</title>
        <authorList>
            <person name="Ferrer M."/>
            <person name="Ghazi A."/>
            <person name="Beloqui A."/>
            <person name="Vieites J.M."/>
            <person name="Lopez-Cortes N."/>
            <person name="Marin-Navarro J."/>
            <person name="Nechitaylo T.Y."/>
            <person name="Guazzaroni M.E."/>
            <person name="Polaina J."/>
            <person name="Waliczek A."/>
            <person name="Chernikova T.N."/>
            <person name="Reva O.N."/>
            <person name="Golyshina O.V."/>
            <person name="Golyshin P.N."/>
        </authorList>
    </citation>
    <scope>NUCLEOTIDE SEQUENCE</scope>
</reference>
<evidence type="ECO:0000256" key="3">
    <source>
        <dbReference type="ARBA" id="ARBA00022475"/>
    </source>
</evidence>
<name>I6YTB1_9BACT</name>
<dbReference type="NCBIfam" id="TIGR00797">
    <property type="entry name" value="matE"/>
    <property type="match status" value="1"/>
</dbReference>
<dbReference type="GO" id="GO:0005886">
    <property type="term" value="C:plasma membrane"/>
    <property type="evidence" value="ECO:0007669"/>
    <property type="project" value="UniProtKB-SubCell"/>
</dbReference>
<sequence length="467" mass="50863">MSARRTDFNMTQGNPMSIIFKFTMTLLLGNVAQQLYNIVDMIIVGRFVNPDALGAVGAVGTIMFLMLGTSNGLVTGFSIVTSQRYGANDPSGVKSSVTNGLYLALISAALITGVGLTFMHRLLGWMNTPDAIFGYAYDYIATICAGLICMIMYNYCASLMRAIGNSKMPLIFLLFSSALNIGLDLLFIVRFGLATYGAALATVISQAVSAILCIIYIYARMPALRPSARDWKLSIATIRQQLHNAIPMAIQYCITSSGTVIMQSAFNIFGNVAVTAIAAASKFQGIITQGMFTVGQTMAAYAGQNYGARNMLRIRQGVKAALKIFIVYSLAAAVFAVVAVPHVLWIFFDADVDVSVYIPWANIYIIESAVCYFFLAMIFIYRHTIQSIGYAGMTMVLGLVELVARIILSIYAINVQNYYIAVASDPFAWITAGFCGMFIALALFRKIEKRWADEDAGCNSVLQNPES</sequence>
<dbReference type="Pfam" id="PF01554">
    <property type="entry name" value="MatE"/>
    <property type="match status" value="2"/>
</dbReference>
<dbReference type="EMBL" id="JQ303337">
    <property type="protein sequence ID" value="AFN57639.1"/>
    <property type="molecule type" value="Genomic_DNA"/>
</dbReference>
<feature type="transmembrane region" description="Helical" evidence="7">
    <location>
        <begin position="388"/>
        <end position="414"/>
    </location>
</feature>
<evidence type="ECO:0000256" key="5">
    <source>
        <dbReference type="ARBA" id="ARBA00022989"/>
    </source>
</evidence>
<feature type="transmembrane region" description="Helical" evidence="7">
    <location>
        <begin position="101"/>
        <end position="123"/>
    </location>
</feature>
<keyword evidence="3" id="KW-1003">Cell membrane</keyword>
<feature type="transmembrane region" description="Helical" evidence="7">
    <location>
        <begin position="360"/>
        <end position="381"/>
    </location>
</feature>
<evidence type="ECO:0000256" key="6">
    <source>
        <dbReference type="ARBA" id="ARBA00023136"/>
    </source>
</evidence>
<accession>I6YTB1</accession>
<dbReference type="GO" id="GO:0015297">
    <property type="term" value="F:antiporter activity"/>
    <property type="evidence" value="ECO:0007669"/>
    <property type="project" value="InterPro"/>
</dbReference>
<feature type="transmembrane region" description="Helical" evidence="7">
    <location>
        <begin position="168"/>
        <end position="189"/>
    </location>
</feature>
<feature type="transmembrane region" description="Helical" evidence="7">
    <location>
        <begin position="56"/>
        <end position="80"/>
    </location>
</feature>
<evidence type="ECO:0000256" key="1">
    <source>
        <dbReference type="ARBA" id="ARBA00004651"/>
    </source>
</evidence>
<comment type="subcellular location">
    <subcellularLocation>
        <location evidence="1">Cell membrane</location>
        <topology evidence="1">Multi-pass membrane protein</topology>
    </subcellularLocation>
</comment>
<keyword evidence="2" id="KW-0813">Transport</keyword>
<evidence type="ECO:0000256" key="2">
    <source>
        <dbReference type="ARBA" id="ARBA00022448"/>
    </source>
</evidence>
<feature type="transmembrane region" description="Helical" evidence="7">
    <location>
        <begin position="195"/>
        <end position="219"/>
    </location>
</feature>
<feature type="transmembrane region" description="Helical" evidence="7">
    <location>
        <begin position="426"/>
        <end position="444"/>
    </location>
</feature>
<evidence type="ECO:0000256" key="7">
    <source>
        <dbReference type="SAM" id="Phobius"/>
    </source>
</evidence>
<keyword evidence="6 7" id="KW-0472">Membrane</keyword>
<feature type="transmembrane region" description="Helical" evidence="7">
    <location>
        <begin position="135"/>
        <end position="156"/>
    </location>
</feature>
<keyword evidence="4 7" id="KW-0812">Transmembrane</keyword>
<dbReference type="InterPro" id="IPR052031">
    <property type="entry name" value="Membrane_Transporter-Flippase"/>
</dbReference>
<dbReference type="InterPro" id="IPR002528">
    <property type="entry name" value="MATE_fam"/>
</dbReference>
<feature type="transmembrane region" description="Helical" evidence="7">
    <location>
        <begin position="320"/>
        <end position="348"/>
    </location>
</feature>
<evidence type="ECO:0000256" key="4">
    <source>
        <dbReference type="ARBA" id="ARBA00022692"/>
    </source>
</evidence>
<dbReference type="PANTHER" id="PTHR43549:SF3">
    <property type="entry name" value="MULTIDRUG RESISTANCE PROTEIN YPNP-RELATED"/>
    <property type="match status" value="1"/>
</dbReference>